<dbReference type="PROSITE" id="PS50004">
    <property type="entry name" value="C2"/>
    <property type="match status" value="1"/>
</dbReference>
<dbReference type="InterPro" id="IPR037791">
    <property type="entry name" value="C2_fungal_Inn1"/>
</dbReference>
<accession>A0A164ZE50</accession>
<dbReference type="Gene3D" id="2.60.40.150">
    <property type="entry name" value="C2 domain"/>
    <property type="match status" value="1"/>
</dbReference>
<dbReference type="OMA" id="RYTHPRM"/>
<feature type="region of interest" description="Disordered" evidence="1">
    <location>
        <begin position="527"/>
        <end position="548"/>
    </location>
</feature>
<feature type="compositionally biased region" description="Polar residues" evidence="1">
    <location>
        <begin position="835"/>
        <end position="846"/>
    </location>
</feature>
<dbReference type="EMBL" id="KV407468">
    <property type="protein sequence ID" value="KZF18987.1"/>
    <property type="molecule type" value="Genomic_DNA"/>
</dbReference>
<evidence type="ECO:0000313" key="3">
    <source>
        <dbReference type="EMBL" id="KZF18987.1"/>
    </source>
</evidence>
<feature type="compositionally biased region" description="Basic and acidic residues" evidence="1">
    <location>
        <begin position="723"/>
        <end position="745"/>
    </location>
</feature>
<dbReference type="InterPro" id="IPR035892">
    <property type="entry name" value="C2_domain_sf"/>
</dbReference>
<dbReference type="Pfam" id="PF00168">
    <property type="entry name" value="C2"/>
    <property type="match status" value="1"/>
</dbReference>
<sequence>MASMHTSGIFSDMTVDGPEIGTLVIIVDKAKNLPNRRTMGKQDPYCAARLGKEAKKTETDKRGGQTPRWDQELRFTVHDSPDYNQLKVSVFNDDKKTELIGEAWVSLEAVVIPGGGQNDLWHTLTYRGKYAGEIRIELTYYDTRQKEAKVSEKQREVAKADADPAEKTALAGPRQLKPVRRRPLPTDPTGTASASTVPLIPPQASVPPSATARTLPPALSQNAHRQAYPPERMAAGPPAPNPYERHAAAYQRAALGAREPPTARSQGIPAPAPQKPVLYAEPASYESYLPEESATHAPYSAPRASGHGYNRFDPYDAGVGDTRRPVQSTQEPAHIVVPTPSAPVLETVSQPVYGATHNIAPTAHEIVANDYAGAPPHSAPPVMPLLGAPERYATANQVSQLPPPRSIPPRASTYYDNHPRHQSAESIYNGLPAPIQASMMPSARVALPEVDDGPPPPPPAHKSRASVARVGYDYAIPPAPLNIPRMKSVDLPSYESIAEQPQHQQFSAATQAVVPLSGVEAQQFEVSTPSRSNYSRSHRRVSGEVMLPSPGTEVPFGMPPSLVPGYDPSVADEVSDRMVHERRMSHVQPERMEPIVDSRPPPTYDHQPSVHDEYEEEMLSLPYPVNTEERAGRQERTPAAAVAPLVKPRAVSPVAQRVSVSPGLQQRPTRKSVSPHPEVRSPERRLSGAPFSPDSYDILNPKASSSSLNLSSQYHSADPSLEPMRDDGTLIGHDGRVIDPSDHLPTHTWAPEPEAKTPKKVAEPAPRSRPSPHGAQPMLPAVRRPLRETRPHSIAGPVYSHPKDPFTPPSVSRYRLQNGSGKSPTHPASSPIVPTVNTTPRSQPRSAVSGYPLRERENYGYDSSPRYSGYGSSVHSSPGGIPPLPAKLPLSGLEQQDPSMAALSEEMKRIDIGTVSRGRVRRSRFGP</sequence>
<dbReference type="InParanoid" id="A0A164ZE50"/>
<reference evidence="3 4" key="1">
    <citation type="journal article" date="2016" name="Fungal Biol.">
        <title>The genome of Xylona heveae provides a window into fungal endophytism.</title>
        <authorList>
            <person name="Gazis R."/>
            <person name="Kuo A."/>
            <person name="Riley R."/>
            <person name="LaButti K."/>
            <person name="Lipzen A."/>
            <person name="Lin J."/>
            <person name="Amirebrahimi M."/>
            <person name="Hesse C.N."/>
            <person name="Spatafora J.W."/>
            <person name="Henrissat B."/>
            <person name="Hainaut M."/>
            <person name="Grigoriev I.V."/>
            <person name="Hibbett D.S."/>
        </authorList>
    </citation>
    <scope>NUCLEOTIDE SEQUENCE [LARGE SCALE GENOMIC DNA]</scope>
    <source>
        <strain evidence="3 4">TC161</strain>
    </source>
</reference>
<dbReference type="SMART" id="SM00239">
    <property type="entry name" value="C2"/>
    <property type="match status" value="1"/>
</dbReference>
<organism evidence="3 4">
    <name type="scientific">Xylona heveae (strain CBS 132557 / TC161)</name>
    <dbReference type="NCBI Taxonomy" id="1328760"/>
    <lineage>
        <taxon>Eukaryota</taxon>
        <taxon>Fungi</taxon>
        <taxon>Dikarya</taxon>
        <taxon>Ascomycota</taxon>
        <taxon>Pezizomycotina</taxon>
        <taxon>Xylonomycetes</taxon>
        <taxon>Xylonales</taxon>
        <taxon>Xylonaceae</taxon>
        <taxon>Xylona</taxon>
    </lineage>
</organism>
<feature type="domain" description="C2" evidence="2">
    <location>
        <begin position="3"/>
        <end position="122"/>
    </location>
</feature>
<feature type="compositionally biased region" description="Basic and acidic residues" evidence="1">
    <location>
        <begin position="583"/>
        <end position="596"/>
    </location>
</feature>
<evidence type="ECO:0000259" key="2">
    <source>
        <dbReference type="PROSITE" id="PS50004"/>
    </source>
</evidence>
<dbReference type="STRING" id="1328760.A0A164ZE50"/>
<dbReference type="AlphaFoldDB" id="A0A164ZE50"/>
<feature type="compositionally biased region" description="Basic and acidic residues" evidence="1">
    <location>
        <begin position="677"/>
        <end position="686"/>
    </location>
</feature>
<dbReference type="GeneID" id="28898714"/>
<dbReference type="SUPFAM" id="SSF49562">
    <property type="entry name" value="C2 domain (Calcium/lipid-binding domain, CaLB)"/>
    <property type="match status" value="1"/>
</dbReference>
<dbReference type="CDD" id="cd08681">
    <property type="entry name" value="C2_fungal_Inn1p-like"/>
    <property type="match status" value="1"/>
</dbReference>
<dbReference type="PANTHER" id="PTHR47052">
    <property type="entry name" value="CONSERVED SERINE PROLINE-RICH PROTEIN (AFU_ORTHOLOGUE AFUA_2G01790)"/>
    <property type="match status" value="1"/>
</dbReference>
<feature type="region of interest" description="Disordered" evidence="1">
    <location>
        <begin position="146"/>
        <end position="215"/>
    </location>
</feature>
<gene>
    <name evidence="3" type="ORF">L228DRAFT_251533</name>
</gene>
<feature type="region of interest" description="Disordered" evidence="1">
    <location>
        <begin position="651"/>
        <end position="892"/>
    </location>
</feature>
<dbReference type="PANTHER" id="PTHR47052:SF3">
    <property type="entry name" value="INGRESSION PROTEIN 1"/>
    <property type="match status" value="1"/>
</dbReference>
<proteinExistence type="predicted"/>
<feature type="region of interest" description="Disordered" evidence="1">
    <location>
        <begin position="583"/>
        <end position="615"/>
    </location>
</feature>
<evidence type="ECO:0000313" key="4">
    <source>
        <dbReference type="Proteomes" id="UP000076632"/>
    </source>
</evidence>
<name>A0A164ZE50_XYLHT</name>
<dbReference type="InterPro" id="IPR000008">
    <property type="entry name" value="C2_dom"/>
</dbReference>
<feature type="compositionally biased region" description="Basic and acidic residues" evidence="1">
    <location>
        <begin position="146"/>
        <end position="166"/>
    </location>
</feature>
<keyword evidence="4" id="KW-1185">Reference proteome</keyword>
<evidence type="ECO:0000256" key="1">
    <source>
        <dbReference type="SAM" id="MobiDB-lite"/>
    </source>
</evidence>
<dbReference type="Proteomes" id="UP000076632">
    <property type="component" value="Unassembled WGS sequence"/>
</dbReference>
<feature type="compositionally biased region" description="Polar residues" evidence="1">
    <location>
        <begin position="658"/>
        <end position="667"/>
    </location>
</feature>
<dbReference type="OrthoDB" id="270970at2759"/>
<feature type="compositionally biased region" description="Polar residues" evidence="1">
    <location>
        <begin position="815"/>
        <end position="828"/>
    </location>
</feature>
<dbReference type="InterPro" id="IPR052981">
    <property type="entry name" value="Ingression_C2_domain"/>
</dbReference>
<protein>
    <recommendedName>
        <fullName evidence="2">C2 domain-containing protein</fullName>
    </recommendedName>
</protein>
<dbReference type="RefSeq" id="XP_018184542.1">
    <property type="nucleotide sequence ID" value="XM_018333577.1"/>
</dbReference>
<feature type="compositionally biased region" description="Basic and acidic residues" evidence="1">
    <location>
        <begin position="753"/>
        <end position="762"/>
    </location>
</feature>